<name>A0A3E0L9H7_9CHRO</name>
<evidence type="ECO:0000313" key="3">
    <source>
        <dbReference type="Proteomes" id="UP000256873"/>
    </source>
</evidence>
<reference evidence="2 3" key="1">
    <citation type="submission" date="2017-10" db="EMBL/GenBank/DDBJ databases">
        <title>A large-scale comparative metagenomic study reveals the eutrophication-driven functional interactions in six Microcystis-epibionts communities.</title>
        <authorList>
            <person name="Li Q."/>
            <person name="Lin F."/>
        </authorList>
    </citation>
    <scope>NUCLEOTIDE SEQUENCE [LARGE SCALE GENOMIC DNA]</scope>
    <source>
        <strain evidence="2">TF09</strain>
    </source>
</reference>
<feature type="region of interest" description="Disordered" evidence="1">
    <location>
        <begin position="62"/>
        <end position="83"/>
    </location>
</feature>
<evidence type="ECO:0000313" key="2">
    <source>
        <dbReference type="EMBL" id="REJ44098.1"/>
    </source>
</evidence>
<protein>
    <submittedName>
        <fullName evidence="2">Uncharacterized protein</fullName>
    </submittedName>
</protein>
<sequence length="83" mass="9758">MLNGVNFMISPQIIELEQKLRDCSLEDKKWLLEQLHQQLGLNNQKITKQVLMDSCNEAYSDRSDESETLMLEGTRHHQRQLSE</sequence>
<accession>A0A3E0L9H7</accession>
<organism evidence="2 3">
    <name type="scientific">Microcystis flos-aquae TF09</name>
    <dbReference type="NCBI Taxonomy" id="2060473"/>
    <lineage>
        <taxon>Bacteria</taxon>
        <taxon>Bacillati</taxon>
        <taxon>Cyanobacteriota</taxon>
        <taxon>Cyanophyceae</taxon>
        <taxon>Oscillatoriophycideae</taxon>
        <taxon>Chroococcales</taxon>
        <taxon>Microcystaceae</taxon>
        <taxon>Microcystis</taxon>
    </lineage>
</organism>
<proteinExistence type="predicted"/>
<comment type="caution">
    <text evidence="2">The sequence shown here is derived from an EMBL/GenBank/DDBJ whole genome shotgun (WGS) entry which is preliminary data.</text>
</comment>
<evidence type="ECO:0000256" key="1">
    <source>
        <dbReference type="SAM" id="MobiDB-lite"/>
    </source>
</evidence>
<dbReference type="EMBL" id="QQWC01000001">
    <property type="protein sequence ID" value="REJ44098.1"/>
    <property type="molecule type" value="Genomic_DNA"/>
</dbReference>
<dbReference type="Proteomes" id="UP000256873">
    <property type="component" value="Unassembled WGS sequence"/>
</dbReference>
<dbReference type="AlphaFoldDB" id="A0A3E0L9H7"/>
<gene>
    <name evidence="2" type="ORF">DWQ54_00630</name>
</gene>